<name>A0AAF0BEF9_9LACT</name>
<reference evidence="1" key="1">
    <citation type="submission" date="2023-01" db="EMBL/GenBank/DDBJ databases">
        <title>Oxazolidinone resistance genes in florfenicol resistant enterococci from beef cattle and veal calves at slaughter.</title>
        <authorList>
            <person name="Biggel M."/>
        </authorList>
    </citation>
    <scope>NUCLEOTIDE SEQUENCE</scope>
    <source>
        <strain evidence="1">K79-1</strain>
    </source>
</reference>
<dbReference type="AlphaFoldDB" id="A0AAF0BEF9"/>
<dbReference type="EMBL" id="CP116590">
    <property type="protein sequence ID" value="WCG37828.1"/>
    <property type="molecule type" value="Genomic_DNA"/>
</dbReference>
<evidence type="ECO:0000313" key="1">
    <source>
        <dbReference type="EMBL" id="WCG37828.1"/>
    </source>
</evidence>
<evidence type="ECO:0000313" key="2">
    <source>
        <dbReference type="Proteomes" id="UP001179483"/>
    </source>
</evidence>
<dbReference type="RefSeq" id="WP_176718640.1">
    <property type="nucleotide sequence ID" value="NZ_CP116590.1"/>
</dbReference>
<proteinExistence type="predicted"/>
<gene>
    <name evidence="1" type="ORF">PML80_00240</name>
</gene>
<organism evidence="1 2">
    <name type="scientific">Aerococcus urinaeequi</name>
    <dbReference type="NCBI Taxonomy" id="51665"/>
    <lineage>
        <taxon>Bacteria</taxon>
        <taxon>Bacillati</taxon>
        <taxon>Bacillota</taxon>
        <taxon>Bacilli</taxon>
        <taxon>Lactobacillales</taxon>
        <taxon>Aerococcaceae</taxon>
        <taxon>Aerococcus</taxon>
    </lineage>
</organism>
<protein>
    <submittedName>
        <fullName evidence="1">Uncharacterized protein</fullName>
    </submittedName>
</protein>
<sequence>MRKIKRHLGLLVVLIILLSLISEDLSLMKITLVALFIIWILFYDKLIDFWNS</sequence>
<dbReference type="Proteomes" id="UP001179483">
    <property type="component" value="Chromosome"/>
</dbReference>
<accession>A0AAF0BEF9</accession>